<evidence type="ECO:0000256" key="6">
    <source>
        <dbReference type="ARBA" id="ARBA00023157"/>
    </source>
</evidence>
<dbReference type="EMBL" id="CP136897">
    <property type="protein sequence ID" value="WOL17928.1"/>
    <property type="molecule type" value="Genomic_DNA"/>
</dbReference>
<evidence type="ECO:0000313" key="10">
    <source>
        <dbReference type="EMBL" id="WOL17928.1"/>
    </source>
</evidence>
<dbReference type="SMART" id="SM00645">
    <property type="entry name" value="Pept_C1"/>
    <property type="match status" value="1"/>
</dbReference>
<keyword evidence="5" id="KW-0788">Thiol protease</keyword>
<dbReference type="GO" id="GO:0008234">
    <property type="term" value="F:cysteine-type peptidase activity"/>
    <property type="evidence" value="ECO:0007669"/>
    <property type="project" value="UniProtKB-KW"/>
</dbReference>
<feature type="domain" description="Cathepsin propeptide inhibitor" evidence="9">
    <location>
        <begin position="47"/>
        <end position="103"/>
    </location>
</feature>
<evidence type="ECO:0000313" key="11">
    <source>
        <dbReference type="Proteomes" id="UP001327560"/>
    </source>
</evidence>
<comment type="similarity">
    <text evidence="1">Belongs to the peptidase C1 family.</text>
</comment>
<organism evidence="10 11">
    <name type="scientific">Canna indica</name>
    <name type="common">Indian-shot</name>
    <dbReference type="NCBI Taxonomy" id="4628"/>
    <lineage>
        <taxon>Eukaryota</taxon>
        <taxon>Viridiplantae</taxon>
        <taxon>Streptophyta</taxon>
        <taxon>Embryophyta</taxon>
        <taxon>Tracheophyta</taxon>
        <taxon>Spermatophyta</taxon>
        <taxon>Magnoliopsida</taxon>
        <taxon>Liliopsida</taxon>
        <taxon>Zingiberales</taxon>
        <taxon>Cannaceae</taxon>
        <taxon>Canna</taxon>
    </lineage>
</organism>
<dbReference type="FunFam" id="3.90.70.10:FF:000023">
    <property type="entry name" value="Senescence-specific cysteine protease SAG39"/>
    <property type="match status" value="1"/>
</dbReference>
<dbReference type="GO" id="GO:0006508">
    <property type="term" value="P:proteolysis"/>
    <property type="evidence" value="ECO:0007669"/>
    <property type="project" value="UniProtKB-KW"/>
</dbReference>
<dbReference type="InterPro" id="IPR025661">
    <property type="entry name" value="Pept_asp_AS"/>
</dbReference>
<dbReference type="PROSITE" id="PS00139">
    <property type="entry name" value="THIOL_PROTEASE_CYS"/>
    <property type="match status" value="1"/>
</dbReference>
<dbReference type="SUPFAM" id="SSF54001">
    <property type="entry name" value="Cysteine proteinases"/>
    <property type="match status" value="1"/>
</dbReference>
<keyword evidence="4" id="KW-0378">Hydrolase</keyword>
<dbReference type="Pfam" id="PF00112">
    <property type="entry name" value="Peptidase_C1"/>
    <property type="match status" value="1"/>
</dbReference>
<feature type="chain" id="PRO_5043010718" description="Cysteine protease" evidence="7">
    <location>
        <begin position="26"/>
        <end position="368"/>
    </location>
</feature>
<evidence type="ECO:0000259" key="9">
    <source>
        <dbReference type="SMART" id="SM00848"/>
    </source>
</evidence>
<evidence type="ECO:0000256" key="7">
    <source>
        <dbReference type="SAM" id="SignalP"/>
    </source>
</evidence>
<name>A0AAQ3KZH3_9LILI</name>
<dbReference type="InterPro" id="IPR025660">
    <property type="entry name" value="Pept_his_AS"/>
</dbReference>
<keyword evidence="3 7" id="KW-0732">Signal</keyword>
<dbReference type="PANTHER" id="PTHR12411">
    <property type="entry name" value="CYSTEINE PROTEASE FAMILY C1-RELATED"/>
    <property type="match status" value="1"/>
</dbReference>
<evidence type="ECO:0000256" key="2">
    <source>
        <dbReference type="ARBA" id="ARBA00022670"/>
    </source>
</evidence>
<accession>A0AAQ3KZH3</accession>
<evidence type="ECO:0000256" key="1">
    <source>
        <dbReference type="ARBA" id="ARBA00008455"/>
    </source>
</evidence>
<protein>
    <recommendedName>
        <fullName evidence="12">Cysteine protease</fullName>
    </recommendedName>
</protein>
<sequence length="368" mass="40815">MQSKMGNKLLLVATLLALAFVVSRSIPFTDKDLASEESLWALYEQWHEQWRSHHTLSRDLDEKLKRFNVFKVNVDFIHDFNKKDDEPYKLKLNQFADMTNQEFRAWYAGSMVEHHRIRRGSPRGTSSEGFIHAATDVPSSQDWREKGAVTAVKDQGQCGSCWAFSAVAAVEGINYIKTKKLVALSEQELVDCDTNYNQGCNGGLMDYAFEFIKRMGGITTEDNYPYTGKQGVCGIPKEKSVAAVIDGYQDVPANDENALLQAVANQPVSVAIEAAGMAFQFYSEGVFTGACGTSLDHGVAIVGYGTTQNGIKYWIVKNSWGSSWGEDGYIRMKRGVAAKHGICGIAMEASYPIKTSLHPEDVTTKDEL</sequence>
<dbReference type="InterPro" id="IPR039417">
    <property type="entry name" value="Peptidase_C1A_papain-like"/>
</dbReference>
<dbReference type="Gene3D" id="3.90.70.10">
    <property type="entry name" value="Cysteine proteinases"/>
    <property type="match status" value="1"/>
</dbReference>
<evidence type="ECO:0008006" key="12">
    <source>
        <dbReference type="Google" id="ProtNLM"/>
    </source>
</evidence>
<keyword evidence="2" id="KW-0645">Protease</keyword>
<dbReference type="SMART" id="SM00848">
    <property type="entry name" value="Inhibitor_I29"/>
    <property type="match status" value="1"/>
</dbReference>
<dbReference type="InterPro" id="IPR013201">
    <property type="entry name" value="Prot_inhib_I29"/>
</dbReference>
<reference evidence="10 11" key="1">
    <citation type="submission" date="2023-10" db="EMBL/GenBank/DDBJ databases">
        <title>Chromosome-scale genome assembly provides insights into flower coloration mechanisms of Canna indica.</title>
        <authorList>
            <person name="Li C."/>
        </authorList>
    </citation>
    <scope>NUCLEOTIDE SEQUENCE [LARGE SCALE GENOMIC DNA]</scope>
    <source>
        <tissue evidence="10">Flower</tissue>
    </source>
</reference>
<evidence type="ECO:0000256" key="3">
    <source>
        <dbReference type="ARBA" id="ARBA00022729"/>
    </source>
</evidence>
<dbReference type="AlphaFoldDB" id="A0AAQ3KZH3"/>
<dbReference type="Proteomes" id="UP001327560">
    <property type="component" value="Chromosome 8"/>
</dbReference>
<keyword evidence="6" id="KW-1015">Disulfide bond</keyword>
<dbReference type="InterPro" id="IPR013128">
    <property type="entry name" value="Peptidase_C1A"/>
</dbReference>
<proteinExistence type="inferred from homology"/>
<dbReference type="PROSITE" id="PS00639">
    <property type="entry name" value="THIOL_PROTEASE_HIS"/>
    <property type="match status" value="1"/>
</dbReference>
<dbReference type="CDD" id="cd02248">
    <property type="entry name" value="Peptidase_C1A"/>
    <property type="match status" value="1"/>
</dbReference>
<keyword evidence="11" id="KW-1185">Reference proteome</keyword>
<dbReference type="Pfam" id="PF08246">
    <property type="entry name" value="Inhibitor_I29"/>
    <property type="match status" value="1"/>
</dbReference>
<dbReference type="InterPro" id="IPR000668">
    <property type="entry name" value="Peptidase_C1A_C"/>
</dbReference>
<gene>
    <name evidence="10" type="ORF">Cni_G26721</name>
</gene>
<feature type="domain" description="Peptidase C1A papain C-terminal" evidence="8">
    <location>
        <begin position="137"/>
        <end position="353"/>
    </location>
</feature>
<dbReference type="InterPro" id="IPR038765">
    <property type="entry name" value="Papain-like_cys_pep_sf"/>
</dbReference>
<evidence type="ECO:0000256" key="4">
    <source>
        <dbReference type="ARBA" id="ARBA00022801"/>
    </source>
</evidence>
<evidence type="ECO:0000259" key="8">
    <source>
        <dbReference type="SMART" id="SM00645"/>
    </source>
</evidence>
<feature type="signal peptide" evidence="7">
    <location>
        <begin position="1"/>
        <end position="25"/>
    </location>
</feature>
<evidence type="ECO:0000256" key="5">
    <source>
        <dbReference type="ARBA" id="ARBA00022807"/>
    </source>
</evidence>
<dbReference type="PRINTS" id="PR00705">
    <property type="entry name" value="PAPAIN"/>
</dbReference>
<dbReference type="PROSITE" id="PS00640">
    <property type="entry name" value="THIOL_PROTEASE_ASN"/>
    <property type="match status" value="1"/>
</dbReference>
<dbReference type="InterPro" id="IPR000169">
    <property type="entry name" value="Pept_cys_AS"/>
</dbReference>